<dbReference type="AlphaFoldDB" id="A0A8E2EV09"/>
<dbReference type="OrthoDB" id="2549237at2759"/>
<evidence type="ECO:0000313" key="1">
    <source>
        <dbReference type="EMBL" id="OCL05452.1"/>
    </source>
</evidence>
<sequence length="338" mass="37881">MSDLPQIPFRTQLLARLLRLCPALTPASMLDLYHQLCLANVRPPPELAHFNKCMAEGSPEVRSSNEGRYWLSLFNNGRGAFDDGGFNLPYLLRSVWVPAIVPEGLQIAQVQRVLLEQACALLQVPTLSFTYWNRFIQQFEPSLSTSDHDIAAGEVWLENTKPVIEGIINHIESLRTREWQRDPHRKPAILPPTFRLKLWLLPYPSQLSSMTAPEKCKCFAESISGLISEIAGGIGPYHEELQLLKTASLKCRSGDCALVACHLGDLSRTALSWLTIVDLLRVELADGLFRAASKPDQNDIITRVRETLTSWAINENEDVRMRGMRLLAGGTKVLKEDG</sequence>
<evidence type="ECO:0000313" key="2">
    <source>
        <dbReference type="Proteomes" id="UP000250140"/>
    </source>
</evidence>
<organism evidence="1 2">
    <name type="scientific">Glonium stellatum</name>
    <dbReference type="NCBI Taxonomy" id="574774"/>
    <lineage>
        <taxon>Eukaryota</taxon>
        <taxon>Fungi</taxon>
        <taxon>Dikarya</taxon>
        <taxon>Ascomycota</taxon>
        <taxon>Pezizomycotina</taxon>
        <taxon>Dothideomycetes</taxon>
        <taxon>Pleosporomycetidae</taxon>
        <taxon>Gloniales</taxon>
        <taxon>Gloniaceae</taxon>
        <taxon>Glonium</taxon>
    </lineage>
</organism>
<accession>A0A8E2EV09</accession>
<reference evidence="1 2" key="1">
    <citation type="journal article" date="2016" name="Nat. Commun.">
        <title>Ectomycorrhizal ecology is imprinted in the genome of the dominant symbiotic fungus Cenococcum geophilum.</title>
        <authorList>
            <consortium name="DOE Joint Genome Institute"/>
            <person name="Peter M."/>
            <person name="Kohler A."/>
            <person name="Ohm R.A."/>
            <person name="Kuo A."/>
            <person name="Krutzmann J."/>
            <person name="Morin E."/>
            <person name="Arend M."/>
            <person name="Barry K.W."/>
            <person name="Binder M."/>
            <person name="Choi C."/>
            <person name="Clum A."/>
            <person name="Copeland A."/>
            <person name="Grisel N."/>
            <person name="Haridas S."/>
            <person name="Kipfer T."/>
            <person name="LaButti K."/>
            <person name="Lindquist E."/>
            <person name="Lipzen A."/>
            <person name="Maire R."/>
            <person name="Meier B."/>
            <person name="Mihaltcheva S."/>
            <person name="Molinier V."/>
            <person name="Murat C."/>
            <person name="Poggeler S."/>
            <person name="Quandt C.A."/>
            <person name="Sperisen C."/>
            <person name="Tritt A."/>
            <person name="Tisserant E."/>
            <person name="Crous P.W."/>
            <person name="Henrissat B."/>
            <person name="Nehls U."/>
            <person name="Egli S."/>
            <person name="Spatafora J.W."/>
            <person name="Grigoriev I.V."/>
            <person name="Martin F.M."/>
        </authorList>
    </citation>
    <scope>NUCLEOTIDE SEQUENCE [LARGE SCALE GENOMIC DNA]</scope>
    <source>
        <strain evidence="1 2">CBS 207.34</strain>
    </source>
</reference>
<dbReference type="EMBL" id="KV750285">
    <property type="protein sequence ID" value="OCL05452.1"/>
    <property type="molecule type" value="Genomic_DNA"/>
</dbReference>
<dbReference type="Proteomes" id="UP000250140">
    <property type="component" value="Unassembled WGS sequence"/>
</dbReference>
<keyword evidence="2" id="KW-1185">Reference proteome</keyword>
<gene>
    <name evidence="1" type="ORF">AOQ84DRAFT_379575</name>
</gene>
<proteinExistence type="predicted"/>
<protein>
    <submittedName>
        <fullName evidence="1">Uncharacterized protein</fullName>
    </submittedName>
</protein>
<name>A0A8E2EV09_9PEZI</name>